<dbReference type="Pfam" id="PF01741">
    <property type="entry name" value="MscL"/>
    <property type="match status" value="1"/>
</dbReference>
<keyword evidence="6 10" id="KW-1133">Transmembrane helix</keyword>
<evidence type="ECO:0000256" key="6">
    <source>
        <dbReference type="ARBA" id="ARBA00022989"/>
    </source>
</evidence>
<dbReference type="Gene3D" id="1.10.1200.120">
    <property type="entry name" value="Large-conductance mechanosensitive channel, MscL, domain 1"/>
    <property type="match status" value="1"/>
</dbReference>
<reference evidence="11" key="1">
    <citation type="journal article" date="2014" name="Int. J. Syst. Evol. Microbiol.">
        <title>Complete genome sequence of Corynebacterium casei LMG S-19264T (=DSM 44701T), isolated from a smear-ripened cheese.</title>
        <authorList>
            <consortium name="US DOE Joint Genome Institute (JGI-PGF)"/>
            <person name="Walter F."/>
            <person name="Albersmeier A."/>
            <person name="Kalinowski J."/>
            <person name="Ruckert C."/>
        </authorList>
    </citation>
    <scope>NUCLEOTIDE SEQUENCE</scope>
    <source>
        <strain evidence="11">CGMCC 1.15493</strain>
    </source>
</reference>
<gene>
    <name evidence="10 11" type="primary">mscL</name>
    <name evidence="11" type="ORF">GCM10011335_12800</name>
</gene>
<comment type="subcellular location">
    <subcellularLocation>
        <location evidence="10">Cell inner membrane</location>
        <topology evidence="10">Multi-pass membrane protein</topology>
    </subcellularLocation>
    <subcellularLocation>
        <location evidence="1">Cell membrane</location>
        <topology evidence="1">Multi-pass membrane protein</topology>
    </subcellularLocation>
</comment>
<protein>
    <recommendedName>
        <fullName evidence="10">Large-conductance mechanosensitive channel</fullName>
    </recommendedName>
</protein>
<proteinExistence type="inferred from homology"/>
<evidence type="ECO:0000313" key="12">
    <source>
        <dbReference type="Proteomes" id="UP000613160"/>
    </source>
</evidence>
<organism evidence="11 12">
    <name type="scientific">Aureimonas glaciei</name>
    <dbReference type="NCBI Taxonomy" id="1776957"/>
    <lineage>
        <taxon>Bacteria</taxon>
        <taxon>Pseudomonadati</taxon>
        <taxon>Pseudomonadota</taxon>
        <taxon>Alphaproteobacteria</taxon>
        <taxon>Hyphomicrobiales</taxon>
        <taxon>Aurantimonadaceae</taxon>
        <taxon>Aureimonas</taxon>
    </lineage>
</organism>
<keyword evidence="8 10" id="KW-0472">Membrane</keyword>
<evidence type="ECO:0000256" key="7">
    <source>
        <dbReference type="ARBA" id="ARBA00023065"/>
    </source>
</evidence>
<sequence length="156" mass="16926">MLKEFKEFALKGNMVDLAIGIIIGAAFSGLVQSMVKDLIMPVVGVLTGGVDFTNKFFALSGTVTSPSLEAAREQGAVVAYGNFLTLLINFTIVAFVLFMIVKGMNRLKRQEEEKPAEVAEVPAEQALLTEIRDLLVAQRADARREPTRFGSFGDGL</sequence>
<feature type="transmembrane region" description="Helical" evidence="10">
    <location>
        <begin position="77"/>
        <end position="101"/>
    </location>
</feature>
<dbReference type="PRINTS" id="PR01264">
    <property type="entry name" value="MECHCHANNEL"/>
</dbReference>
<keyword evidence="3 10" id="KW-0813">Transport</keyword>
<dbReference type="AlphaFoldDB" id="A0A916XU60"/>
<evidence type="ECO:0000256" key="10">
    <source>
        <dbReference type="HAMAP-Rule" id="MF_00115"/>
    </source>
</evidence>
<dbReference type="InterPro" id="IPR019823">
    <property type="entry name" value="Mechanosensitive_channel_CS"/>
</dbReference>
<keyword evidence="7 10" id="KW-0406">Ion transport</keyword>
<reference evidence="11" key="2">
    <citation type="submission" date="2020-09" db="EMBL/GenBank/DDBJ databases">
        <authorList>
            <person name="Sun Q."/>
            <person name="Zhou Y."/>
        </authorList>
    </citation>
    <scope>NUCLEOTIDE SEQUENCE</scope>
    <source>
        <strain evidence="11">CGMCC 1.15493</strain>
    </source>
</reference>
<name>A0A916XU60_9HYPH</name>
<dbReference type="InterPro" id="IPR036019">
    <property type="entry name" value="MscL_channel"/>
</dbReference>
<comment type="similarity">
    <text evidence="2 10">Belongs to the MscL family.</text>
</comment>
<dbReference type="PANTHER" id="PTHR30266">
    <property type="entry name" value="MECHANOSENSITIVE CHANNEL MSCL"/>
    <property type="match status" value="1"/>
</dbReference>
<dbReference type="PROSITE" id="PS01327">
    <property type="entry name" value="MSCL"/>
    <property type="match status" value="1"/>
</dbReference>
<evidence type="ECO:0000256" key="4">
    <source>
        <dbReference type="ARBA" id="ARBA00022475"/>
    </source>
</evidence>
<evidence type="ECO:0000256" key="8">
    <source>
        <dbReference type="ARBA" id="ARBA00023136"/>
    </source>
</evidence>
<evidence type="ECO:0000256" key="5">
    <source>
        <dbReference type="ARBA" id="ARBA00022692"/>
    </source>
</evidence>
<feature type="transmembrane region" description="Helical" evidence="10">
    <location>
        <begin position="12"/>
        <end position="31"/>
    </location>
</feature>
<dbReference type="HAMAP" id="MF_00115">
    <property type="entry name" value="MscL"/>
    <property type="match status" value="1"/>
</dbReference>
<dbReference type="NCBIfam" id="NF001843">
    <property type="entry name" value="PRK00567.1-4"/>
    <property type="match status" value="1"/>
</dbReference>
<evidence type="ECO:0000256" key="2">
    <source>
        <dbReference type="ARBA" id="ARBA00007254"/>
    </source>
</evidence>
<keyword evidence="4 10" id="KW-1003">Cell membrane</keyword>
<evidence type="ECO:0000256" key="9">
    <source>
        <dbReference type="ARBA" id="ARBA00023303"/>
    </source>
</evidence>
<accession>A0A916XU60</accession>
<evidence type="ECO:0000256" key="3">
    <source>
        <dbReference type="ARBA" id="ARBA00022448"/>
    </source>
</evidence>
<dbReference type="NCBIfam" id="NF010557">
    <property type="entry name" value="PRK13952.1"/>
    <property type="match status" value="1"/>
</dbReference>
<keyword evidence="10" id="KW-0997">Cell inner membrane</keyword>
<dbReference type="InterPro" id="IPR037673">
    <property type="entry name" value="MSC/AndL"/>
</dbReference>
<comment type="subunit">
    <text evidence="10">Homopentamer.</text>
</comment>
<dbReference type="EMBL" id="BMJJ01000002">
    <property type="protein sequence ID" value="GGD11237.1"/>
    <property type="molecule type" value="Genomic_DNA"/>
</dbReference>
<dbReference type="SUPFAM" id="SSF81330">
    <property type="entry name" value="Gated mechanosensitive channel"/>
    <property type="match status" value="1"/>
</dbReference>
<dbReference type="NCBIfam" id="TIGR00220">
    <property type="entry name" value="mscL"/>
    <property type="match status" value="1"/>
</dbReference>
<dbReference type="Proteomes" id="UP000613160">
    <property type="component" value="Unassembled WGS sequence"/>
</dbReference>
<evidence type="ECO:0000256" key="1">
    <source>
        <dbReference type="ARBA" id="ARBA00004651"/>
    </source>
</evidence>
<dbReference type="InterPro" id="IPR001185">
    <property type="entry name" value="MS_channel"/>
</dbReference>
<dbReference type="GO" id="GO:0008381">
    <property type="term" value="F:mechanosensitive monoatomic ion channel activity"/>
    <property type="evidence" value="ECO:0007669"/>
    <property type="project" value="UniProtKB-UniRule"/>
</dbReference>
<comment type="caution">
    <text evidence="11">The sequence shown here is derived from an EMBL/GenBank/DDBJ whole genome shotgun (WGS) entry which is preliminary data.</text>
</comment>
<dbReference type="RefSeq" id="WP_188849728.1">
    <property type="nucleotide sequence ID" value="NZ_BMJJ01000002.1"/>
</dbReference>
<comment type="function">
    <text evidence="10">Channel that opens in response to stretch forces in the membrane lipid bilayer. May participate in the regulation of osmotic pressure changes within the cell.</text>
</comment>
<dbReference type="GO" id="GO:0005886">
    <property type="term" value="C:plasma membrane"/>
    <property type="evidence" value="ECO:0007669"/>
    <property type="project" value="UniProtKB-SubCell"/>
</dbReference>
<keyword evidence="9 10" id="KW-0407">Ion channel</keyword>
<dbReference type="PANTHER" id="PTHR30266:SF2">
    <property type="entry name" value="LARGE-CONDUCTANCE MECHANOSENSITIVE CHANNEL"/>
    <property type="match status" value="1"/>
</dbReference>
<keyword evidence="5 10" id="KW-0812">Transmembrane</keyword>
<evidence type="ECO:0000313" key="11">
    <source>
        <dbReference type="EMBL" id="GGD11237.1"/>
    </source>
</evidence>
<keyword evidence="12" id="KW-1185">Reference proteome</keyword>